<proteinExistence type="predicted"/>
<dbReference type="SUPFAM" id="SSF52833">
    <property type="entry name" value="Thioredoxin-like"/>
    <property type="match status" value="1"/>
</dbReference>
<dbReference type="AlphaFoldDB" id="A0A6A2WS63"/>
<dbReference type="Pfam" id="PF00462">
    <property type="entry name" value="Glutaredoxin"/>
    <property type="match status" value="1"/>
</dbReference>
<evidence type="ECO:0000259" key="2">
    <source>
        <dbReference type="Pfam" id="PF00462"/>
    </source>
</evidence>
<dbReference type="PROSITE" id="PS51354">
    <property type="entry name" value="GLUTAREDOXIN_2"/>
    <property type="match status" value="1"/>
</dbReference>
<comment type="caution">
    <text evidence="3">The sequence shown here is derived from an EMBL/GenBank/DDBJ whole genome shotgun (WGS) entry which is preliminary data.</text>
</comment>
<feature type="domain" description="Glutaredoxin" evidence="2">
    <location>
        <begin position="166"/>
        <end position="206"/>
    </location>
</feature>
<reference evidence="3" key="1">
    <citation type="submission" date="2019-09" db="EMBL/GenBank/DDBJ databases">
        <title>Draft genome information of white flower Hibiscus syriacus.</title>
        <authorList>
            <person name="Kim Y.-M."/>
        </authorList>
    </citation>
    <scope>NUCLEOTIDE SEQUENCE [LARGE SCALE GENOMIC DNA]</scope>
    <source>
        <strain evidence="3">YM2019G1</strain>
    </source>
</reference>
<feature type="compositionally biased region" description="Pro residues" evidence="1">
    <location>
        <begin position="85"/>
        <end position="97"/>
    </location>
</feature>
<gene>
    <name evidence="3" type="ORF">F3Y22_tig00116995pilonHSYRG00009</name>
</gene>
<sequence>MDEGFFKKCICKNGGENGGEAKRTAVSGDQDGGDFVVVEIEKSNEEKEETKPPGEEKEESTSNSIKIPETKGIQEYNDKDIKPQAPFPKLDPPPSPPKVERSQSLSIAETIPSVDKYINDRSNSLSAATVRSLSSLKEENNDLVVKDDLLNFEVTEFKIREVKVIFFREKGLVYVEINIDVFPKREKELNKRTGSSETPQIFFNDKWFGGLAALNELKESGEYEAKLKELVGERCPEGAPEFAYSRSVA</sequence>
<dbReference type="EMBL" id="VEPZ02001760">
    <property type="protein sequence ID" value="KAE8657380.1"/>
    <property type="molecule type" value="Genomic_DNA"/>
</dbReference>
<dbReference type="PANTHER" id="PTHR46361:SF1">
    <property type="entry name" value="F26K24.21 PROTEIN"/>
    <property type="match status" value="1"/>
</dbReference>
<name>A0A6A2WS63_HIBSY</name>
<accession>A0A6A2WS63</accession>
<dbReference type="Gene3D" id="3.40.30.10">
    <property type="entry name" value="Glutaredoxin"/>
    <property type="match status" value="1"/>
</dbReference>
<evidence type="ECO:0000313" key="3">
    <source>
        <dbReference type="EMBL" id="KAE8657380.1"/>
    </source>
</evidence>
<keyword evidence="4" id="KW-1185">Reference proteome</keyword>
<dbReference type="Proteomes" id="UP000436088">
    <property type="component" value="Unassembled WGS sequence"/>
</dbReference>
<organism evidence="3 4">
    <name type="scientific">Hibiscus syriacus</name>
    <name type="common">Rose of Sharon</name>
    <dbReference type="NCBI Taxonomy" id="106335"/>
    <lineage>
        <taxon>Eukaryota</taxon>
        <taxon>Viridiplantae</taxon>
        <taxon>Streptophyta</taxon>
        <taxon>Embryophyta</taxon>
        <taxon>Tracheophyta</taxon>
        <taxon>Spermatophyta</taxon>
        <taxon>Magnoliopsida</taxon>
        <taxon>eudicotyledons</taxon>
        <taxon>Gunneridae</taxon>
        <taxon>Pentapetalae</taxon>
        <taxon>rosids</taxon>
        <taxon>malvids</taxon>
        <taxon>Malvales</taxon>
        <taxon>Malvaceae</taxon>
        <taxon>Malvoideae</taxon>
        <taxon>Hibiscus</taxon>
    </lineage>
</organism>
<evidence type="ECO:0000256" key="1">
    <source>
        <dbReference type="SAM" id="MobiDB-lite"/>
    </source>
</evidence>
<feature type="region of interest" description="Disordered" evidence="1">
    <location>
        <begin position="11"/>
        <end position="106"/>
    </location>
</feature>
<dbReference type="InterPro" id="IPR036249">
    <property type="entry name" value="Thioredoxin-like_sf"/>
</dbReference>
<feature type="compositionally biased region" description="Basic and acidic residues" evidence="1">
    <location>
        <begin position="39"/>
        <end position="55"/>
    </location>
</feature>
<dbReference type="PANTHER" id="PTHR46361">
    <property type="entry name" value="ELECTRON CARRIER/ PROTEIN DISULFIDE OXIDOREDUCTASE"/>
    <property type="match status" value="1"/>
</dbReference>
<protein>
    <recommendedName>
        <fullName evidence="2">Glutaredoxin domain-containing protein</fullName>
    </recommendedName>
</protein>
<evidence type="ECO:0000313" key="4">
    <source>
        <dbReference type="Proteomes" id="UP000436088"/>
    </source>
</evidence>
<dbReference type="InterPro" id="IPR002109">
    <property type="entry name" value="Glutaredoxin"/>
</dbReference>